<keyword evidence="2" id="KW-0548">Nucleotidyltransferase</keyword>
<dbReference type="InterPro" id="IPR036597">
    <property type="entry name" value="Fido-like_dom_sf"/>
</dbReference>
<evidence type="ECO:0000256" key="5">
    <source>
        <dbReference type="ARBA" id="ARBA00034531"/>
    </source>
</evidence>
<dbReference type="PROSITE" id="PS00414">
    <property type="entry name" value="PROFILIN"/>
    <property type="match status" value="1"/>
</dbReference>
<evidence type="ECO:0000256" key="1">
    <source>
        <dbReference type="ARBA" id="ARBA00022679"/>
    </source>
</evidence>
<dbReference type="Proteomes" id="UP001500449">
    <property type="component" value="Unassembled WGS sequence"/>
</dbReference>
<comment type="catalytic activity">
    <reaction evidence="7">
        <text>L-tyrosyl-[protein] + ATP = O-(5'-adenylyl)-L-tyrosyl-[protein] + diphosphate</text>
        <dbReference type="Rhea" id="RHEA:54288"/>
        <dbReference type="Rhea" id="RHEA-COMP:10136"/>
        <dbReference type="Rhea" id="RHEA-COMP:13846"/>
        <dbReference type="ChEBI" id="CHEBI:30616"/>
        <dbReference type="ChEBI" id="CHEBI:33019"/>
        <dbReference type="ChEBI" id="CHEBI:46858"/>
        <dbReference type="ChEBI" id="CHEBI:83624"/>
        <dbReference type="EC" id="2.7.7.108"/>
    </reaction>
</comment>
<organism evidence="9 10">
    <name type="scientific">Pseudonocardia ailaonensis</name>
    <dbReference type="NCBI Taxonomy" id="367279"/>
    <lineage>
        <taxon>Bacteria</taxon>
        <taxon>Bacillati</taxon>
        <taxon>Actinomycetota</taxon>
        <taxon>Actinomycetes</taxon>
        <taxon>Pseudonocardiales</taxon>
        <taxon>Pseudonocardiaceae</taxon>
        <taxon>Pseudonocardia</taxon>
    </lineage>
</organism>
<dbReference type="PROSITE" id="PS51459">
    <property type="entry name" value="FIDO"/>
    <property type="match status" value="1"/>
</dbReference>
<evidence type="ECO:0000256" key="7">
    <source>
        <dbReference type="ARBA" id="ARBA00048696"/>
    </source>
</evidence>
<evidence type="ECO:0000256" key="3">
    <source>
        <dbReference type="ARBA" id="ARBA00022741"/>
    </source>
</evidence>
<evidence type="ECO:0000259" key="8">
    <source>
        <dbReference type="PROSITE" id="PS51459"/>
    </source>
</evidence>
<evidence type="ECO:0000256" key="4">
    <source>
        <dbReference type="ARBA" id="ARBA00022840"/>
    </source>
</evidence>
<evidence type="ECO:0000313" key="9">
    <source>
        <dbReference type="EMBL" id="GAA1832285.1"/>
    </source>
</evidence>
<dbReference type="InterPro" id="IPR027310">
    <property type="entry name" value="Profilin_CS"/>
</dbReference>
<dbReference type="PANTHER" id="PTHR39560:SF1">
    <property type="entry name" value="PROTEIN ADENYLYLTRANSFERASE FIC-RELATED"/>
    <property type="match status" value="1"/>
</dbReference>
<reference evidence="9 10" key="1">
    <citation type="journal article" date="2019" name="Int. J. Syst. Evol. Microbiol.">
        <title>The Global Catalogue of Microorganisms (GCM) 10K type strain sequencing project: providing services to taxonomists for standard genome sequencing and annotation.</title>
        <authorList>
            <consortium name="The Broad Institute Genomics Platform"/>
            <consortium name="The Broad Institute Genome Sequencing Center for Infectious Disease"/>
            <person name="Wu L."/>
            <person name="Ma J."/>
        </authorList>
    </citation>
    <scope>NUCLEOTIDE SEQUENCE [LARGE SCALE GENOMIC DNA]</scope>
    <source>
        <strain evidence="9 10">JCM 16009</strain>
    </source>
</reference>
<dbReference type="RefSeq" id="WP_344412430.1">
    <property type="nucleotide sequence ID" value="NZ_BAAAQK010000003.1"/>
</dbReference>
<gene>
    <name evidence="9" type="ORF">GCM10009836_07950</name>
</gene>
<proteinExistence type="predicted"/>
<feature type="domain" description="Fido" evidence="8">
    <location>
        <begin position="50"/>
        <end position="189"/>
    </location>
</feature>
<comment type="caution">
    <text evidence="9">The sequence shown here is derived from an EMBL/GenBank/DDBJ whole genome shotgun (WGS) entry which is preliminary data.</text>
</comment>
<dbReference type="InterPro" id="IPR003812">
    <property type="entry name" value="Fido"/>
</dbReference>
<accession>A0ABN2MMN3</accession>
<dbReference type="SUPFAM" id="SSF140931">
    <property type="entry name" value="Fic-like"/>
    <property type="match status" value="1"/>
</dbReference>
<keyword evidence="4" id="KW-0067">ATP-binding</keyword>
<protein>
    <recommendedName>
        <fullName evidence="5">protein adenylyltransferase</fullName>
        <ecNumber evidence="5">2.7.7.108</ecNumber>
    </recommendedName>
</protein>
<keyword evidence="3" id="KW-0547">Nucleotide-binding</keyword>
<dbReference type="EC" id="2.7.7.108" evidence="5"/>
<name>A0ABN2MMN3_9PSEU</name>
<keyword evidence="1" id="KW-0808">Transferase</keyword>
<dbReference type="Gene3D" id="1.10.3290.10">
    <property type="entry name" value="Fido-like domain"/>
    <property type="match status" value="1"/>
</dbReference>
<sequence>MSWDPYRDLRTGVLHNRLGLTDPAALATAEADFSAARITALALRPLPGGYDLPHLQAFHWHVFGDVYPWAGQVRTVSLGKGRLFCPPGEIEATAAVVFGDLARANHLRGLDRSTFVAALGLLFAQVNALHPFREGNGRTQRAFLSQLARDAGHPVRWAGLEPAENVEASVAAAGGDPEPLRAMLDRLVV</sequence>
<evidence type="ECO:0000256" key="2">
    <source>
        <dbReference type="ARBA" id="ARBA00022695"/>
    </source>
</evidence>
<keyword evidence="10" id="KW-1185">Reference proteome</keyword>
<dbReference type="PANTHER" id="PTHR39560">
    <property type="entry name" value="PROTEIN ADENYLYLTRANSFERASE FIC-RELATED"/>
    <property type="match status" value="1"/>
</dbReference>
<dbReference type="Pfam" id="PF02661">
    <property type="entry name" value="Fic"/>
    <property type="match status" value="1"/>
</dbReference>
<dbReference type="EMBL" id="BAAAQK010000003">
    <property type="protein sequence ID" value="GAA1832285.1"/>
    <property type="molecule type" value="Genomic_DNA"/>
</dbReference>
<evidence type="ECO:0000256" key="6">
    <source>
        <dbReference type="ARBA" id="ARBA00047939"/>
    </source>
</evidence>
<evidence type="ECO:0000313" key="10">
    <source>
        <dbReference type="Proteomes" id="UP001500449"/>
    </source>
</evidence>
<comment type="catalytic activity">
    <reaction evidence="6">
        <text>L-threonyl-[protein] + ATP = 3-O-(5'-adenylyl)-L-threonyl-[protein] + diphosphate</text>
        <dbReference type="Rhea" id="RHEA:54292"/>
        <dbReference type="Rhea" id="RHEA-COMP:11060"/>
        <dbReference type="Rhea" id="RHEA-COMP:13847"/>
        <dbReference type="ChEBI" id="CHEBI:30013"/>
        <dbReference type="ChEBI" id="CHEBI:30616"/>
        <dbReference type="ChEBI" id="CHEBI:33019"/>
        <dbReference type="ChEBI" id="CHEBI:138113"/>
        <dbReference type="EC" id="2.7.7.108"/>
    </reaction>
</comment>